<evidence type="ECO:0000313" key="2">
    <source>
        <dbReference type="Proteomes" id="UP000474757"/>
    </source>
</evidence>
<gene>
    <name evidence="1" type="ORF">GZA08_15840</name>
</gene>
<sequence>MSSFETARAIIGNDPSIISQIQVRFGAGFEPNFENWIDTPKLRVALGRTAKEKNWFKRQDFGAEWASAIAACLENSDIRESDLAQQLKSLRKWIDHV</sequence>
<name>A0A6B2JLK4_9RHOB</name>
<keyword evidence="2" id="KW-1185">Reference proteome</keyword>
<organism evidence="1 2">
    <name type="scientific">Pseudoroseicyclus tamaricis</name>
    <dbReference type="NCBI Taxonomy" id="2705421"/>
    <lineage>
        <taxon>Bacteria</taxon>
        <taxon>Pseudomonadati</taxon>
        <taxon>Pseudomonadota</taxon>
        <taxon>Alphaproteobacteria</taxon>
        <taxon>Rhodobacterales</taxon>
        <taxon>Paracoccaceae</taxon>
        <taxon>Pseudoroseicyclus</taxon>
    </lineage>
</organism>
<comment type="caution">
    <text evidence="1">The sequence shown here is derived from an EMBL/GenBank/DDBJ whole genome shotgun (WGS) entry which is preliminary data.</text>
</comment>
<evidence type="ECO:0000313" key="1">
    <source>
        <dbReference type="EMBL" id="NDV02443.1"/>
    </source>
</evidence>
<proteinExistence type="predicted"/>
<dbReference type="RefSeq" id="WP_163895430.1">
    <property type="nucleotide sequence ID" value="NZ_JAAFYS010000004.1"/>
</dbReference>
<dbReference type="AlphaFoldDB" id="A0A6B2JLK4"/>
<accession>A0A6B2JLK4</accession>
<dbReference type="Proteomes" id="UP000474757">
    <property type="component" value="Unassembled WGS sequence"/>
</dbReference>
<reference evidence="1 2" key="1">
    <citation type="submission" date="2020-02" db="EMBL/GenBank/DDBJ databases">
        <title>Pseudoroseicyclus tamarix, sp. nov., isolated from offshore sediment of a Tamarix chinensis forest.</title>
        <authorList>
            <person name="Gai Y."/>
        </authorList>
    </citation>
    <scope>NUCLEOTIDE SEQUENCE [LARGE SCALE GENOMIC DNA]</scope>
    <source>
        <strain evidence="1 2">CLL3-39</strain>
    </source>
</reference>
<dbReference type="EMBL" id="JAAGAB010000004">
    <property type="protein sequence ID" value="NDV02443.1"/>
    <property type="molecule type" value="Genomic_DNA"/>
</dbReference>
<protein>
    <submittedName>
        <fullName evidence="1">Uncharacterized protein</fullName>
    </submittedName>
</protein>